<proteinExistence type="predicted"/>
<keyword evidence="2" id="KW-1185">Reference proteome</keyword>
<protein>
    <submittedName>
        <fullName evidence="1">Uncharacterized protein</fullName>
    </submittedName>
</protein>
<accession>A0A1D1VR61</accession>
<evidence type="ECO:0000313" key="1">
    <source>
        <dbReference type="EMBL" id="GAV04052.1"/>
    </source>
</evidence>
<evidence type="ECO:0000313" key="2">
    <source>
        <dbReference type="Proteomes" id="UP000186922"/>
    </source>
</evidence>
<gene>
    <name evidence="1" type="primary">RvY_14391-1</name>
    <name evidence="1" type="synonym">RvY_14391.1</name>
    <name evidence="1" type="ORF">RvY_14391</name>
</gene>
<comment type="caution">
    <text evidence="1">The sequence shown here is derived from an EMBL/GenBank/DDBJ whole genome shotgun (WGS) entry which is preliminary data.</text>
</comment>
<name>A0A1D1VR61_RAMVA</name>
<organism evidence="1 2">
    <name type="scientific">Ramazzottius varieornatus</name>
    <name type="common">Water bear</name>
    <name type="synonym">Tardigrade</name>
    <dbReference type="NCBI Taxonomy" id="947166"/>
    <lineage>
        <taxon>Eukaryota</taxon>
        <taxon>Metazoa</taxon>
        <taxon>Ecdysozoa</taxon>
        <taxon>Tardigrada</taxon>
        <taxon>Eutardigrada</taxon>
        <taxon>Parachela</taxon>
        <taxon>Hypsibioidea</taxon>
        <taxon>Ramazzottiidae</taxon>
        <taxon>Ramazzottius</taxon>
    </lineage>
</organism>
<dbReference type="Proteomes" id="UP000186922">
    <property type="component" value="Unassembled WGS sequence"/>
</dbReference>
<sequence>MPWFALRRRSWWNSGPLLFARIRGQIELSMEAFKARRISLSKTLLPRSPKFFVHPFSLGEWRLPYEKNGKTGKSIHLALEWRRKSKTTRWSVTTTSVTWRFKSPSK</sequence>
<dbReference type="AlphaFoldDB" id="A0A1D1VR61"/>
<reference evidence="1 2" key="1">
    <citation type="journal article" date="2016" name="Nat. Commun.">
        <title>Extremotolerant tardigrade genome and improved radiotolerance of human cultured cells by tardigrade-unique protein.</title>
        <authorList>
            <person name="Hashimoto T."/>
            <person name="Horikawa D.D."/>
            <person name="Saito Y."/>
            <person name="Kuwahara H."/>
            <person name="Kozuka-Hata H."/>
            <person name="Shin-I T."/>
            <person name="Minakuchi Y."/>
            <person name="Ohishi K."/>
            <person name="Motoyama A."/>
            <person name="Aizu T."/>
            <person name="Enomoto A."/>
            <person name="Kondo K."/>
            <person name="Tanaka S."/>
            <person name="Hara Y."/>
            <person name="Koshikawa S."/>
            <person name="Sagara H."/>
            <person name="Miura T."/>
            <person name="Yokobori S."/>
            <person name="Miyagawa K."/>
            <person name="Suzuki Y."/>
            <person name="Kubo T."/>
            <person name="Oyama M."/>
            <person name="Kohara Y."/>
            <person name="Fujiyama A."/>
            <person name="Arakawa K."/>
            <person name="Katayama T."/>
            <person name="Toyoda A."/>
            <person name="Kunieda T."/>
        </authorList>
    </citation>
    <scope>NUCLEOTIDE SEQUENCE [LARGE SCALE GENOMIC DNA]</scope>
    <source>
        <strain evidence="1 2">YOKOZUNA-1</strain>
    </source>
</reference>
<dbReference type="EMBL" id="BDGG01000010">
    <property type="protein sequence ID" value="GAV04052.1"/>
    <property type="molecule type" value="Genomic_DNA"/>
</dbReference>